<evidence type="ECO:0000256" key="10">
    <source>
        <dbReference type="RuleBase" id="RU364125"/>
    </source>
</evidence>
<gene>
    <name evidence="11" type="ORF">IAA96_08225</name>
</gene>
<sequence>MRNDRYTEGIDIPVLILLVIAALLVLGILAGTLYAFAAGIWPADGAEAAGSRTGNGAAVSGAGIPDTAYLDLGRLRIALAPEAPEQHAAVLLVKAVLPYPAADGPFQEELARKLPDIRQTIRDSLSQKTLAEIRAAPEEELKNGLLDNIRKLLVLGSPQEIFFEEFIFFE</sequence>
<evidence type="ECO:0000256" key="6">
    <source>
        <dbReference type="ARBA" id="ARBA00022692"/>
    </source>
</evidence>
<dbReference type="Pfam" id="PF03748">
    <property type="entry name" value="FliL"/>
    <property type="match status" value="1"/>
</dbReference>
<keyword evidence="9 10" id="KW-0472">Membrane</keyword>
<keyword evidence="6 10" id="KW-0812">Transmembrane</keyword>
<reference evidence="11" key="1">
    <citation type="submission" date="2020-10" db="EMBL/GenBank/DDBJ databases">
        <authorList>
            <person name="Gilroy R."/>
        </authorList>
    </citation>
    <scope>NUCLEOTIDE SEQUENCE</scope>
    <source>
        <strain evidence="11">B3-4054</strain>
    </source>
</reference>
<keyword evidence="11" id="KW-0966">Cell projection</keyword>
<dbReference type="InterPro" id="IPR005503">
    <property type="entry name" value="FliL"/>
</dbReference>
<keyword evidence="4 10" id="KW-1003">Cell membrane</keyword>
<evidence type="ECO:0000313" key="12">
    <source>
        <dbReference type="Proteomes" id="UP000823616"/>
    </source>
</evidence>
<dbReference type="GO" id="GO:0006935">
    <property type="term" value="P:chemotaxis"/>
    <property type="evidence" value="ECO:0007669"/>
    <property type="project" value="UniProtKB-KW"/>
</dbReference>
<dbReference type="GO" id="GO:0009425">
    <property type="term" value="C:bacterial-type flagellum basal body"/>
    <property type="evidence" value="ECO:0007669"/>
    <property type="project" value="InterPro"/>
</dbReference>
<dbReference type="EMBL" id="JADIMS010000153">
    <property type="protein sequence ID" value="MBO8451074.1"/>
    <property type="molecule type" value="Genomic_DNA"/>
</dbReference>
<evidence type="ECO:0000313" key="11">
    <source>
        <dbReference type="EMBL" id="MBO8451074.1"/>
    </source>
</evidence>
<dbReference type="Proteomes" id="UP000823616">
    <property type="component" value="Unassembled WGS sequence"/>
</dbReference>
<comment type="function">
    <text evidence="1 10">Controls the rotational direction of flagella during chemotaxis.</text>
</comment>
<evidence type="ECO:0000256" key="3">
    <source>
        <dbReference type="ARBA" id="ARBA00008281"/>
    </source>
</evidence>
<accession>A0A9D9EVD5</accession>
<reference evidence="11" key="2">
    <citation type="journal article" date="2021" name="PeerJ">
        <title>Extensive microbial diversity within the chicken gut microbiome revealed by metagenomics and culture.</title>
        <authorList>
            <person name="Gilroy R."/>
            <person name="Ravi A."/>
            <person name="Getino M."/>
            <person name="Pursley I."/>
            <person name="Horton D.L."/>
            <person name="Alikhan N.F."/>
            <person name="Baker D."/>
            <person name="Gharbi K."/>
            <person name="Hall N."/>
            <person name="Watson M."/>
            <person name="Adriaenssens E.M."/>
            <person name="Foster-Nyarko E."/>
            <person name="Jarju S."/>
            <person name="Secka A."/>
            <person name="Antonio M."/>
            <person name="Oren A."/>
            <person name="Chaudhuri R.R."/>
            <person name="La Ragione R."/>
            <person name="Hildebrand F."/>
            <person name="Pallen M.J."/>
        </authorList>
    </citation>
    <scope>NUCLEOTIDE SEQUENCE</scope>
    <source>
        <strain evidence="11">B3-4054</strain>
    </source>
</reference>
<dbReference type="AlphaFoldDB" id="A0A9D9EVD5"/>
<evidence type="ECO:0000256" key="7">
    <source>
        <dbReference type="ARBA" id="ARBA00022779"/>
    </source>
</evidence>
<comment type="caution">
    <text evidence="11">The sequence shown here is derived from an EMBL/GenBank/DDBJ whole genome shotgun (WGS) entry which is preliminary data.</text>
</comment>
<keyword evidence="8 10" id="KW-1133">Transmembrane helix</keyword>
<feature type="transmembrane region" description="Helical" evidence="10">
    <location>
        <begin position="12"/>
        <end position="37"/>
    </location>
</feature>
<evidence type="ECO:0000256" key="8">
    <source>
        <dbReference type="ARBA" id="ARBA00022989"/>
    </source>
</evidence>
<protein>
    <recommendedName>
        <fullName evidence="10">Flagellar protein FliL</fullName>
    </recommendedName>
</protein>
<keyword evidence="11" id="KW-0969">Cilium</keyword>
<name>A0A9D9EVD5_9SPIR</name>
<keyword evidence="5 10" id="KW-0145">Chemotaxis</keyword>
<comment type="similarity">
    <text evidence="3 10">Belongs to the FliL family.</text>
</comment>
<keyword evidence="11" id="KW-0282">Flagellum</keyword>
<evidence type="ECO:0000256" key="9">
    <source>
        <dbReference type="ARBA" id="ARBA00023136"/>
    </source>
</evidence>
<proteinExistence type="inferred from homology"/>
<comment type="subcellular location">
    <subcellularLocation>
        <location evidence="2">Cell membrane</location>
        <topology evidence="2">Single-pass membrane protein</topology>
    </subcellularLocation>
</comment>
<dbReference type="GO" id="GO:0005886">
    <property type="term" value="C:plasma membrane"/>
    <property type="evidence" value="ECO:0007669"/>
    <property type="project" value="UniProtKB-SubCell"/>
</dbReference>
<evidence type="ECO:0000256" key="1">
    <source>
        <dbReference type="ARBA" id="ARBA00002254"/>
    </source>
</evidence>
<organism evidence="11 12">
    <name type="scientific">Candidatus Avitreponema avistercoris</name>
    <dbReference type="NCBI Taxonomy" id="2840705"/>
    <lineage>
        <taxon>Bacteria</taxon>
        <taxon>Pseudomonadati</taxon>
        <taxon>Spirochaetota</taxon>
        <taxon>Spirochaetia</taxon>
        <taxon>Spirochaetales</taxon>
        <taxon>Candidatus Avitreponema</taxon>
    </lineage>
</organism>
<evidence type="ECO:0000256" key="2">
    <source>
        <dbReference type="ARBA" id="ARBA00004162"/>
    </source>
</evidence>
<evidence type="ECO:0000256" key="4">
    <source>
        <dbReference type="ARBA" id="ARBA00022475"/>
    </source>
</evidence>
<keyword evidence="7 10" id="KW-0283">Flagellar rotation</keyword>
<dbReference type="GO" id="GO:0071973">
    <property type="term" value="P:bacterial-type flagellum-dependent cell motility"/>
    <property type="evidence" value="ECO:0007669"/>
    <property type="project" value="InterPro"/>
</dbReference>
<evidence type="ECO:0000256" key="5">
    <source>
        <dbReference type="ARBA" id="ARBA00022500"/>
    </source>
</evidence>